<evidence type="ECO:0000313" key="4">
    <source>
        <dbReference type="Proteomes" id="UP000031737"/>
    </source>
</evidence>
<dbReference type="FunFam" id="1.10.238.10:FF:000178">
    <property type="entry name" value="Calmodulin-2 A"/>
    <property type="match status" value="1"/>
</dbReference>
<evidence type="ECO:0000259" key="2">
    <source>
        <dbReference type="PROSITE" id="PS50222"/>
    </source>
</evidence>
<dbReference type="InterPro" id="IPR039508">
    <property type="entry name" value="KASH5_EF-hand-like_dom"/>
</dbReference>
<gene>
    <name evidence="3" type="ORF">TRSC58_02186</name>
</gene>
<accession>A0A061J6Z6</accession>
<dbReference type="VEuPathDB" id="TriTrypDB:TRSC58_02186"/>
<dbReference type="SUPFAM" id="SSF47473">
    <property type="entry name" value="EF-hand"/>
    <property type="match status" value="1"/>
</dbReference>
<name>A0A061J6Z6_TRYRA</name>
<dbReference type="GO" id="GO:0016460">
    <property type="term" value="C:myosin II complex"/>
    <property type="evidence" value="ECO:0007669"/>
    <property type="project" value="TreeGrafter"/>
</dbReference>
<keyword evidence="1" id="KW-0677">Repeat</keyword>
<dbReference type="PANTHER" id="PTHR23048">
    <property type="entry name" value="MYOSIN LIGHT CHAIN 1, 3"/>
    <property type="match status" value="1"/>
</dbReference>
<dbReference type="GO" id="GO:0005509">
    <property type="term" value="F:calcium ion binding"/>
    <property type="evidence" value="ECO:0007669"/>
    <property type="project" value="InterPro"/>
</dbReference>
<dbReference type="Proteomes" id="UP000031737">
    <property type="component" value="Unassembled WGS sequence"/>
</dbReference>
<evidence type="ECO:0000313" key="3">
    <source>
        <dbReference type="EMBL" id="ESL10085.1"/>
    </source>
</evidence>
<feature type="domain" description="EF-hand" evidence="2">
    <location>
        <begin position="81"/>
        <end position="116"/>
    </location>
</feature>
<dbReference type="Gene3D" id="1.10.238.10">
    <property type="entry name" value="EF-hand"/>
    <property type="match status" value="1"/>
</dbReference>
<dbReference type="PROSITE" id="PS50222">
    <property type="entry name" value="EF_HAND_2"/>
    <property type="match status" value="1"/>
</dbReference>
<protein>
    <submittedName>
        <fullName evidence="3">Calmodulin</fullName>
    </submittedName>
</protein>
<keyword evidence="4" id="KW-1185">Reference proteome</keyword>
<comment type="caution">
    <text evidence="3">The sequence shown here is derived from an EMBL/GenBank/DDBJ whole genome shotgun (WGS) entry which is preliminary data.</text>
</comment>
<dbReference type="PANTHER" id="PTHR23048:SF0">
    <property type="entry name" value="CALMODULIN LIKE 3"/>
    <property type="match status" value="1"/>
</dbReference>
<dbReference type="Pfam" id="PF14658">
    <property type="entry name" value="EF-hand_9"/>
    <property type="match status" value="1"/>
</dbReference>
<dbReference type="InterPro" id="IPR002048">
    <property type="entry name" value="EF_hand_dom"/>
</dbReference>
<dbReference type="InterPro" id="IPR011992">
    <property type="entry name" value="EF-hand-dom_pair"/>
</dbReference>
<reference evidence="3 4" key="1">
    <citation type="submission" date="2013-07" db="EMBL/GenBank/DDBJ databases">
        <authorList>
            <person name="Stoco P.H."/>
            <person name="Wagner G."/>
            <person name="Gerber A."/>
            <person name="Zaha A."/>
            <person name="Thompson C."/>
            <person name="Bartholomeu D.C."/>
            <person name="Luckemeyer D.D."/>
            <person name="Bahia D."/>
            <person name="Loreto E."/>
            <person name="Prestes E.B."/>
            <person name="Lima F.M."/>
            <person name="Rodrigues-Luiz G."/>
            <person name="Vallejo G.A."/>
            <person name="Filho J.F."/>
            <person name="Monteiro K.M."/>
            <person name="Tyler K.M."/>
            <person name="de Almeida L.G."/>
            <person name="Ortiz M.F."/>
            <person name="Siervo M.A."/>
            <person name="de Moraes M.H."/>
            <person name="Cunha O.L."/>
            <person name="Mendonca-Neto R."/>
            <person name="Silva R."/>
            <person name="Teixeira S.M."/>
            <person name="Murta S.M."/>
            <person name="Sincero T.C."/>
            <person name="Mendes T.A."/>
            <person name="Urmenyi T.P."/>
            <person name="Silva V.G."/>
            <person name="da Rocha W.D."/>
            <person name="Andersson B."/>
            <person name="Romanha A.J."/>
            <person name="Steindel M."/>
            <person name="de Vasconcelos A.T."/>
            <person name="Grisard E.C."/>
        </authorList>
    </citation>
    <scope>NUCLEOTIDE SEQUENCE [LARGE SCALE GENOMIC DNA]</scope>
    <source>
        <strain evidence="3 4">SC58</strain>
    </source>
</reference>
<dbReference type="EMBL" id="AUPL01002186">
    <property type="protein sequence ID" value="ESL10085.1"/>
    <property type="molecule type" value="Genomic_DNA"/>
</dbReference>
<dbReference type="InterPro" id="IPR050230">
    <property type="entry name" value="CALM/Myosin/TropC-like"/>
</dbReference>
<dbReference type="OrthoDB" id="26525at2759"/>
<dbReference type="AlphaFoldDB" id="A0A061J6Z6"/>
<organism evidence="3 4">
    <name type="scientific">Trypanosoma rangeli SC58</name>
    <dbReference type="NCBI Taxonomy" id="429131"/>
    <lineage>
        <taxon>Eukaryota</taxon>
        <taxon>Discoba</taxon>
        <taxon>Euglenozoa</taxon>
        <taxon>Kinetoplastea</taxon>
        <taxon>Metakinetoplastina</taxon>
        <taxon>Trypanosomatida</taxon>
        <taxon>Trypanosomatidae</taxon>
        <taxon>Trypanosoma</taxon>
        <taxon>Herpetosoma</taxon>
    </lineage>
</organism>
<evidence type="ECO:0000256" key="1">
    <source>
        <dbReference type="ARBA" id="ARBA00022737"/>
    </source>
</evidence>
<sequence length="154" mass="17730">MASAFDDVTRQFLKRNYDVFDRDKIGRVPLADLLTLLQICGATPSQSDVDAWKIEADPDGRGSMNFDGFCRVMMIAFQNMKTAKDLKNAFQGIDPDGKGLLSQHELRYYLTRYGDCLSTEEMNEFVEEMRSEMDMEGNFVYSDLVYKMIAEMFH</sequence>
<proteinExistence type="predicted"/>